<gene>
    <name evidence="2" type="ordered locus">Asuc_1375</name>
</gene>
<accession>A6VP38</accession>
<proteinExistence type="predicted"/>
<sequence length="292" mass="33973">MYNSDFNNNYAEYCVFKDCRLNNVNYVISLPTAVSRRQHIRNVFQQQNVPFEFFDAISPDIGLNAAIDRFVPNLQQAEHLTAGEKSCFMSHVSLWQKCLDDNLPYIAIFEDDILLGENAGDFLSDYQWFESRFDLFRPIILKLETALGKTNFKPLHHIDAYKSRQFMRLTAGRAHIGMAGYIISQATAKALLRYIKTLSAQTLKAIDLILFDDLLKNPDFQLVQLYPAICVQDSFYNKNNVTLLSSLEVERAHFKKVRPYTKPKSLFDVVRKIVTTPYRKYLKFQRRIVPFK</sequence>
<dbReference type="STRING" id="339671.Asuc_1375"/>
<dbReference type="Pfam" id="PF01755">
    <property type="entry name" value="Glyco_transf_25"/>
    <property type="match status" value="1"/>
</dbReference>
<evidence type="ECO:0000313" key="2">
    <source>
        <dbReference type="EMBL" id="ABR74735.1"/>
    </source>
</evidence>
<dbReference type="OrthoDB" id="9816113at2"/>
<dbReference type="EMBL" id="CP000746">
    <property type="protein sequence ID" value="ABR74735.1"/>
    <property type="molecule type" value="Genomic_DNA"/>
</dbReference>
<dbReference type="InterPro" id="IPR002654">
    <property type="entry name" value="Glyco_trans_25"/>
</dbReference>
<reference evidence="3" key="1">
    <citation type="journal article" date="2010" name="BMC Genomics">
        <title>A genomic perspective on the potential of Actinobacillus succinogenes for industrial succinate production.</title>
        <authorList>
            <person name="McKinlay J.B."/>
            <person name="Laivenieks M."/>
            <person name="Schindler B.D."/>
            <person name="McKinlay A.A."/>
            <person name="Siddaramappa S."/>
            <person name="Challacombe J.F."/>
            <person name="Lowry S.R."/>
            <person name="Clum A."/>
            <person name="Lapidus A.L."/>
            <person name="Burkhart K.B."/>
            <person name="Harkins V."/>
            <person name="Vieille C."/>
        </authorList>
    </citation>
    <scope>NUCLEOTIDE SEQUENCE [LARGE SCALE GENOMIC DNA]</scope>
    <source>
        <strain evidence="3">ATCC 55618 / DSM 22257 / CCUG 43843 / 130Z</strain>
    </source>
</reference>
<dbReference type="CDD" id="cd06532">
    <property type="entry name" value="Glyco_transf_25"/>
    <property type="match status" value="1"/>
</dbReference>
<name>A6VP38_ACTSZ</name>
<dbReference type="GO" id="GO:0016740">
    <property type="term" value="F:transferase activity"/>
    <property type="evidence" value="ECO:0007669"/>
    <property type="project" value="UniProtKB-KW"/>
</dbReference>
<dbReference type="CAZy" id="GT25">
    <property type="family name" value="Glycosyltransferase Family 25"/>
</dbReference>
<evidence type="ECO:0000259" key="1">
    <source>
        <dbReference type="Pfam" id="PF01755"/>
    </source>
</evidence>
<organism evidence="2 3">
    <name type="scientific">Actinobacillus succinogenes (strain ATCC 55618 / DSM 22257 / CCUG 43843 / 130Z)</name>
    <dbReference type="NCBI Taxonomy" id="339671"/>
    <lineage>
        <taxon>Bacteria</taxon>
        <taxon>Pseudomonadati</taxon>
        <taxon>Pseudomonadota</taxon>
        <taxon>Gammaproteobacteria</taxon>
        <taxon>Pasteurellales</taxon>
        <taxon>Pasteurellaceae</taxon>
        <taxon>Actinobacillus</taxon>
    </lineage>
</organism>
<protein>
    <submittedName>
        <fullName evidence="2">Glycosyl transferase family 25</fullName>
    </submittedName>
</protein>
<evidence type="ECO:0000313" key="3">
    <source>
        <dbReference type="Proteomes" id="UP000001114"/>
    </source>
</evidence>
<keyword evidence="2" id="KW-0808">Transferase</keyword>
<dbReference type="HOGENOM" id="CLU_071269_2_1_6"/>
<dbReference type="eggNOG" id="COG3306">
    <property type="taxonomic scope" value="Bacteria"/>
</dbReference>
<dbReference type="Proteomes" id="UP000001114">
    <property type="component" value="Chromosome"/>
</dbReference>
<dbReference type="AlphaFoldDB" id="A6VP38"/>
<keyword evidence="3" id="KW-1185">Reference proteome</keyword>
<feature type="domain" description="Glycosyl transferase family 25" evidence="1">
    <location>
        <begin position="24"/>
        <end position="204"/>
    </location>
</feature>
<dbReference type="KEGG" id="asu:Asuc_1375"/>